<dbReference type="KEGG" id="pal:PA0708"/>
<evidence type="ECO:0000313" key="1">
    <source>
        <dbReference type="EMBL" id="CAM12042.1"/>
    </source>
</evidence>
<accession>B1VAR9</accession>
<proteinExistence type="predicted"/>
<organism evidence="1 2">
    <name type="scientific">Phytoplasma australiense</name>
    <dbReference type="NCBI Taxonomy" id="59748"/>
    <lineage>
        <taxon>Bacteria</taxon>
        <taxon>Bacillati</taxon>
        <taxon>Mycoplasmatota</taxon>
        <taxon>Mollicutes</taxon>
        <taxon>Acholeplasmatales</taxon>
        <taxon>Acholeplasmataceae</taxon>
        <taxon>Candidatus Phytoplasma</taxon>
        <taxon>16SrXII (Stolbur group)</taxon>
    </lineage>
</organism>
<dbReference type="EMBL" id="AM422018">
    <property type="protein sequence ID" value="CAM12042.1"/>
    <property type="molecule type" value="Genomic_DNA"/>
</dbReference>
<evidence type="ECO:0000313" key="2">
    <source>
        <dbReference type="Proteomes" id="UP000008323"/>
    </source>
</evidence>
<protein>
    <submittedName>
        <fullName evidence="1">Uncharacterized protein</fullName>
    </submittedName>
</protein>
<dbReference type="AlphaFoldDB" id="B1VAR9"/>
<name>B1VAR9_PHYAS</name>
<dbReference type="Proteomes" id="UP000008323">
    <property type="component" value="Chromosome"/>
</dbReference>
<reference evidence="1 2" key="1">
    <citation type="journal article" date="2008" name="J. Bacteriol.">
        <title>Comparative genome analysis of 'Candidatus Phytoplasma australiense' (subgroup tuf-Australia I; rp-A) and 'Ca. Phytoplasma asteris' strains OY-M and AY-WB.</title>
        <authorList>
            <person name="Tran-Nguyen L.T."/>
            <person name="Kube M."/>
            <person name="Schneider B."/>
            <person name="Reinhardt R."/>
            <person name="Gibb K.S."/>
        </authorList>
    </citation>
    <scope>NUCLEOTIDE SEQUENCE [LARGE SCALE GENOMIC DNA]</scope>
</reference>
<sequence length="72" mass="8795">MLSFVVILFFINNRRFFPNRKNLDDSQYTKHYPRIDKLTLILFTKSDEKTIDYIRASKKHTLSWNLTNSQRR</sequence>
<gene>
    <name evidence="1" type="ordered locus">PA0708</name>
</gene>